<dbReference type="AlphaFoldDB" id="G0MMR7"/>
<feature type="compositionally biased region" description="Low complexity" evidence="1">
    <location>
        <begin position="259"/>
        <end position="270"/>
    </location>
</feature>
<feature type="region of interest" description="Disordered" evidence="1">
    <location>
        <begin position="259"/>
        <end position="279"/>
    </location>
</feature>
<feature type="compositionally biased region" description="Low complexity" evidence="1">
    <location>
        <begin position="68"/>
        <end position="80"/>
    </location>
</feature>
<dbReference type="EMBL" id="GL379802">
    <property type="protein sequence ID" value="EGT37499.1"/>
    <property type="molecule type" value="Genomic_DNA"/>
</dbReference>
<evidence type="ECO:0000313" key="2">
    <source>
        <dbReference type="EMBL" id="EGT37499.1"/>
    </source>
</evidence>
<keyword evidence="3" id="KW-1185">Reference proteome</keyword>
<dbReference type="InParanoid" id="G0MMR7"/>
<organism evidence="3">
    <name type="scientific">Caenorhabditis brenneri</name>
    <name type="common">Nematode worm</name>
    <dbReference type="NCBI Taxonomy" id="135651"/>
    <lineage>
        <taxon>Eukaryota</taxon>
        <taxon>Metazoa</taxon>
        <taxon>Ecdysozoa</taxon>
        <taxon>Nematoda</taxon>
        <taxon>Chromadorea</taxon>
        <taxon>Rhabditida</taxon>
        <taxon>Rhabditina</taxon>
        <taxon>Rhabditomorpha</taxon>
        <taxon>Rhabditoidea</taxon>
        <taxon>Rhabditidae</taxon>
        <taxon>Peloderinae</taxon>
        <taxon>Caenorhabditis</taxon>
    </lineage>
</organism>
<proteinExistence type="predicted"/>
<feature type="region of interest" description="Disordered" evidence="1">
    <location>
        <begin position="40"/>
        <end position="86"/>
    </location>
</feature>
<reference evidence="3" key="1">
    <citation type="submission" date="2011-07" db="EMBL/GenBank/DDBJ databases">
        <authorList>
            <consortium name="Caenorhabditis brenneri Sequencing and Analysis Consortium"/>
            <person name="Wilson R.K."/>
        </authorList>
    </citation>
    <scope>NUCLEOTIDE SEQUENCE [LARGE SCALE GENOMIC DNA]</scope>
    <source>
        <strain evidence="3">PB2801</strain>
    </source>
</reference>
<evidence type="ECO:0000313" key="3">
    <source>
        <dbReference type="Proteomes" id="UP000008068"/>
    </source>
</evidence>
<evidence type="ECO:0000256" key="1">
    <source>
        <dbReference type="SAM" id="MobiDB-lite"/>
    </source>
</evidence>
<protein>
    <submittedName>
        <fullName evidence="2">Uncharacterized protein</fullName>
    </submittedName>
</protein>
<name>G0MMR7_CAEBE</name>
<accession>G0MMR7</accession>
<gene>
    <name evidence="2" type="ORF">CAEBREN_17680</name>
</gene>
<feature type="compositionally biased region" description="Polar residues" evidence="1">
    <location>
        <begin position="53"/>
        <end position="67"/>
    </location>
</feature>
<dbReference type="Proteomes" id="UP000008068">
    <property type="component" value="Unassembled WGS sequence"/>
</dbReference>
<sequence>MNPSNSNGNQNMYKSTHQTLGVWEQGHTPKTLTLLHTGHQYPQQPSVPIAESLPTSSVGSPDTSSNMSSPFGSLSSESLSTQFPPTAPQTALNATAPIRKRTALHDSEQVAKIPDPMRLFYGTSSTHPRFSTTTKKFAQAAALSECPELALPTRGTSTSCTADQVNQLFAMCNVYPEMIQGVLNSLPVVPGTPIQSLDAEGASVTSSTAMNSGLNARPPVTSLASGHGGIVPELGFDPLSGTGFVNKITLPNSLSITFSGNSSASSHQSSGPQANSTPTNWSDVFGPPLIMPLSPYDLNANGFPTEKKTRDYCEFLLKARLQADLHRHANSKKQTTEMYLQLLGEAKRNEVSCSLYQDQTLGTLCTLFNSNKNPQGVPQPVPIRITDPRKMYCAHNTKQGIKNTKGMWTSLEKNSPAEYHFWCNKAIRIDQEQLKQLLKGYIKKGNGYSYAKKNKWLKE</sequence>
<dbReference type="HOGENOM" id="CLU_596163_0_0_1"/>